<dbReference type="EMBL" id="JAVBVO010000003">
    <property type="protein sequence ID" value="MDZ5759575.1"/>
    <property type="molecule type" value="Genomic_DNA"/>
</dbReference>
<evidence type="ECO:0000256" key="1">
    <source>
        <dbReference type="ARBA" id="ARBA00006601"/>
    </source>
</evidence>
<dbReference type="GO" id="GO:0016628">
    <property type="term" value="F:oxidoreductase activity, acting on the CH-CH group of donors, NAD or NADP as acceptor"/>
    <property type="evidence" value="ECO:0007669"/>
    <property type="project" value="InterPro"/>
</dbReference>
<dbReference type="Pfam" id="PF00984">
    <property type="entry name" value="UDPG_MGDP_dh"/>
    <property type="match status" value="1"/>
</dbReference>
<gene>
    <name evidence="6" type="ORF">RAK27_13000</name>
</gene>
<dbReference type="GO" id="GO:0016616">
    <property type="term" value="F:oxidoreductase activity, acting on the CH-OH group of donors, NAD or NADP as acceptor"/>
    <property type="evidence" value="ECO:0007669"/>
    <property type="project" value="InterPro"/>
</dbReference>
<comment type="caution">
    <text evidence="6">The sequence shown here is derived from an EMBL/GenBank/DDBJ whole genome shotgun (WGS) entry which is preliminary data.</text>
</comment>
<evidence type="ECO:0000313" key="7">
    <source>
        <dbReference type="Proteomes" id="UP001290462"/>
    </source>
</evidence>
<evidence type="ECO:0000259" key="5">
    <source>
        <dbReference type="SMART" id="SM00984"/>
    </source>
</evidence>
<dbReference type="InterPro" id="IPR036220">
    <property type="entry name" value="UDP-Glc/GDP-Man_DH_C_sf"/>
</dbReference>
<comment type="similarity">
    <text evidence="1 4">Belongs to the UDP-glucose/GDP-mannose dehydrogenase family.</text>
</comment>
<evidence type="ECO:0000313" key="6">
    <source>
        <dbReference type="EMBL" id="MDZ5759575.1"/>
    </source>
</evidence>
<reference evidence="6" key="1">
    <citation type="submission" date="2023-08" db="EMBL/GenBank/DDBJ databases">
        <title>Genomic characterization of piscicolin 126 produced by Carnobacterium maltaromaticum CM22 strain isolated from salmon (Salmo salar).</title>
        <authorList>
            <person name="Gonzalez-Gragera E."/>
            <person name="Garcia-Lopez J.D."/>
            <person name="Teso-Perez C."/>
            <person name="Gimenez-Hernandez I."/>
            <person name="Peralta-Sanchez J.M."/>
            <person name="Valdivia E."/>
            <person name="Montalban-Lopez M."/>
            <person name="Martin-Platero A.M."/>
            <person name="Banos A."/>
            <person name="Martinez-Bueno M."/>
        </authorList>
    </citation>
    <scope>NUCLEOTIDE SEQUENCE</scope>
    <source>
        <strain evidence="6">CM22</strain>
    </source>
</reference>
<evidence type="ECO:0000256" key="3">
    <source>
        <dbReference type="ARBA" id="ARBA00023027"/>
    </source>
</evidence>
<dbReference type="PIRSF" id="PIRSF000124">
    <property type="entry name" value="UDPglc_GDPman_dh"/>
    <property type="match status" value="1"/>
</dbReference>
<dbReference type="SUPFAM" id="SSF51735">
    <property type="entry name" value="NAD(P)-binding Rossmann-fold domains"/>
    <property type="match status" value="1"/>
</dbReference>
<dbReference type="SMART" id="SM00984">
    <property type="entry name" value="UDPG_MGDP_dh_C"/>
    <property type="match status" value="1"/>
</dbReference>
<dbReference type="NCBIfam" id="TIGR03026">
    <property type="entry name" value="NDP-sugDHase"/>
    <property type="match status" value="1"/>
</dbReference>
<dbReference type="PANTHER" id="PTHR43491:SF2">
    <property type="entry name" value="UDP-N-ACETYL-D-MANNOSAMINE DEHYDROGENASE"/>
    <property type="match status" value="1"/>
</dbReference>
<protein>
    <submittedName>
        <fullName evidence="6">Nucleotide sugar dehydrogenase</fullName>
    </submittedName>
</protein>
<dbReference type="GO" id="GO:0000271">
    <property type="term" value="P:polysaccharide biosynthetic process"/>
    <property type="evidence" value="ECO:0007669"/>
    <property type="project" value="InterPro"/>
</dbReference>
<name>A0AAW9JS24_CARML</name>
<dbReference type="InterPro" id="IPR001732">
    <property type="entry name" value="UDP-Glc/GDP-Man_DH_N"/>
</dbReference>
<dbReference type="InterPro" id="IPR017476">
    <property type="entry name" value="UDP-Glc/GDP-Man"/>
</dbReference>
<dbReference type="PANTHER" id="PTHR43491">
    <property type="entry name" value="UDP-N-ACETYL-D-MANNOSAMINE DEHYDROGENASE"/>
    <property type="match status" value="1"/>
</dbReference>
<dbReference type="AlphaFoldDB" id="A0AAW9JS24"/>
<evidence type="ECO:0000256" key="4">
    <source>
        <dbReference type="PIRNR" id="PIRNR000124"/>
    </source>
</evidence>
<dbReference type="RefSeq" id="WP_322809289.1">
    <property type="nucleotide sequence ID" value="NZ_JAVBVO010000003.1"/>
</dbReference>
<dbReference type="Pfam" id="PF03721">
    <property type="entry name" value="UDPG_MGDP_dh_N"/>
    <property type="match status" value="1"/>
</dbReference>
<dbReference type="Proteomes" id="UP001290462">
    <property type="component" value="Unassembled WGS sequence"/>
</dbReference>
<sequence length="424" mass="47113">MNVVNIGLGYIGLPTAVMLTKAGHRVHGVDTNEMKVNQLKLGKLTIEENGLHEPFLQALKTERLTIHTRPIKADVFMIAVPTPNQEDEYKSCDLSYVEAAIQSILPVLEEGNLVIIESTIAPRSMGDCIIPLLETTGLVSGETLFVAHCPERVLPGNMMVELQENTRIIGGSTKKCTQKISRFYQTFVSGELIQTTAEVAELTKLMENTYRDVNIALANEFIKIGNELKIDALEAIQMANKHPRVNIHSPGPGVGGHCLAVDPYFISAAAPKQSPLIQQARSINSSMPLYVSKIVDEMMEEAPTNKITILGLTYKGNIDDIRESPAMEIVHLLNQKKYDVSLYDPHVSMMIDKYETIEEATDDSSLLLVLTDHDEFINLKTTTTKMARKLILDTKSVVQHFDDNAKYLTLGNTFQTENYEGIKI</sequence>
<dbReference type="InterPro" id="IPR028359">
    <property type="entry name" value="UDP_ManNAc/GlcNAc_DH"/>
</dbReference>
<dbReference type="InterPro" id="IPR014026">
    <property type="entry name" value="UDP-Glc/GDP-Man_DH_dimer"/>
</dbReference>
<evidence type="ECO:0000256" key="2">
    <source>
        <dbReference type="ARBA" id="ARBA00023002"/>
    </source>
</evidence>
<dbReference type="Gene3D" id="3.40.50.720">
    <property type="entry name" value="NAD(P)-binding Rossmann-like Domain"/>
    <property type="match status" value="2"/>
</dbReference>
<dbReference type="SUPFAM" id="SSF52413">
    <property type="entry name" value="UDP-glucose/GDP-mannose dehydrogenase C-terminal domain"/>
    <property type="match status" value="1"/>
</dbReference>
<dbReference type="PIRSF" id="PIRSF500136">
    <property type="entry name" value="UDP_ManNAc_DH"/>
    <property type="match status" value="1"/>
</dbReference>
<feature type="domain" description="UDP-glucose/GDP-mannose dehydrogenase C-terminal" evidence="5">
    <location>
        <begin position="308"/>
        <end position="400"/>
    </location>
</feature>
<dbReference type="InterPro" id="IPR008927">
    <property type="entry name" value="6-PGluconate_DH-like_C_sf"/>
</dbReference>
<dbReference type="InterPro" id="IPR014027">
    <property type="entry name" value="UDP-Glc/GDP-Man_DH_C"/>
</dbReference>
<dbReference type="Pfam" id="PF03720">
    <property type="entry name" value="UDPG_MGDP_dh_C"/>
    <property type="match status" value="1"/>
</dbReference>
<dbReference type="GO" id="GO:0051287">
    <property type="term" value="F:NAD binding"/>
    <property type="evidence" value="ECO:0007669"/>
    <property type="project" value="InterPro"/>
</dbReference>
<accession>A0AAW9JS24</accession>
<keyword evidence="3" id="KW-0520">NAD</keyword>
<organism evidence="6 7">
    <name type="scientific">Carnobacterium maltaromaticum</name>
    <name type="common">Carnobacterium piscicola</name>
    <dbReference type="NCBI Taxonomy" id="2751"/>
    <lineage>
        <taxon>Bacteria</taxon>
        <taxon>Bacillati</taxon>
        <taxon>Bacillota</taxon>
        <taxon>Bacilli</taxon>
        <taxon>Lactobacillales</taxon>
        <taxon>Carnobacteriaceae</taxon>
        <taxon>Carnobacterium</taxon>
    </lineage>
</organism>
<dbReference type="SUPFAM" id="SSF48179">
    <property type="entry name" value="6-phosphogluconate dehydrogenase C-terminal domain-like"/>
    <property type="match status" value="1"/>
</dbReference>
<keyword evidence="2" id="KW-0560">Oxidoreductase</keyword>
<proteinExistence type="inferred from homology"/>
<dbReference type="InterPro" id="IPR036291">
    <property type="entry name" value="NAD(P)-bd_dom_sf"/>
</dbReference>